<comment type="caution">
    <text evidence="1">The sequence shown here is derived from an EMBL/GenBank/DDBJ whole genome shotgun (WGS) entry which is preliminary data.</text>
</comment>
<protein>
    <submittedName>
        <fullName evidence="1">Uncharacterized protein</fullName>
    </submittedName>
</protein>
<name>A0A4Y3WCK2_NITWI</name>
<organism evidence="1 2">
    <name type="scientific">Nitrobacter winogradskyi</name>
    <name type="common">Nitrobacter agilis</name>
    <dbReference type="NCBI Taxonomy" id="913"/>
    <lineage>
        <taxon>Bacteria</taxon>
        <taxon>Pseudomonadati</taxon>
        <taxon>Pseudomonadota</taxon>
        <taxon>Alphaproteobacteria</taxon>
        <taxon>Hyphomicrobiales</taxon>
        <taxon>Nitrobacteraceae</taxon>
        <taxon>Nitrobacter</taxon>
    </lineage>
</organism>
<dbReference type="RefSeq" id="WP_244613704.1">
    <property type="nucleotide sequence ID" value="NZ_BJNF01000042.1"/>
</dbReference>
<evidence type="ECO:0000313" key="2">
    <source>
        <dbReference type="Proteomes" id="UP000318825"/>
    </source>
</evidence>
<dbReference type="AlphaFoldDB" id="A0A4Y3WCK2"/>
<proteinExistence type="predicted"/>
<reference evidence="1 2" key="1">
    <citation type="submission" date="2019-06" db="EMBL/GenBank/DDBJ databases">
        <title>Whole genome shotgun sequence of Nitrobacter winogradskyi NBRC 14297.</title>
        <authorList>
            <person name="Hosoyama A."/>
            <person name="Uohara A."/>
            <person name="Ohji S."/>
            <person name="Ichikawa N."/>
        </authorList>
    </citation>
    <scope>NUCLEOTIDE SEQUENCE [LARGE SCALE GENOMIC DNA]</scope>
    <source>
        <strain evidence="1 2">NBRC 14297</strain>
    </source>
</reference>
<dbReference type="EMBL" id="BJNF01000042">
    <property type="protein sequence ID" value="GEC15851.1"/>
    <property type="molecule type" value="Genomic_DNA"/>
</dbReference>
<gene>
    <name evidence="1" type="ORF">NWI01_17430</name>
</gene>
<accession>A0A4Y3WCK2</accession>
<evidence type="ECO:0000313" key="1">
    <source>
        <dbReference type="EMBL" id="GEC15851.1"/>
    </source>
</evidence>
<sequence>MSGWTGADEAEYRRVLDGLLAIAGPDLDRLRRRIGRQEAAVAALRRKYGVNEPPQSLPC</sequence>
<dbReference type="Proteomes" id="UP000318825">
    <property type="component" value="Unassembled WGS sequence"/>
</dbReference>